<accession>A0ABN7SUI7</accession>
<feature type="compositionally biased region" description="Basic and acidic residues" evidence="1">
    <location>
        <begin position="296"/>
        <end position="305"/>
    </location>
</feature>
<protein>
    <submittedName>
        <fullName evidence="2">Oidioi.mRNA.OKI2018_I69.chr1.g3559.t1.cds</fullName>
    </submittedName>
</protein>
<keyword evidence="3" id="KW-1185">Reference proteome</keyword>
<sequence length="350" mass="39138">MATHDSLHFVGFEEDRYAACYLIYHQDRLLNYENTNFIIRSFSVDLKKLIGFVANEGEKSVQLVLGETLDGFLRVSVTDSEAGDVFYLKTKEVREPPALMSDPANPLVLMPANSFCAASEKMGLGGDITTIRILPITSNLEFMSDGNSRQRIKKVFASNGDSAVQVIPDGVSTHANIITSCLRKYAKALAEYCRNEEADMAIEMTIDMANNPLKIEISIRGLSVTTLFTQPLPSEDVHCYGEMGDDQWDDQLRTRFIRVHATASSTPQPQEGEKTPLLEGESDDDRNSGMSAYEKAQQENEKPDENNNIEYEPSEKNNSAGCSPGKKTDENSRETRRDKKRPRRESDENA</sequence>
<evidence type="ECO:0000313" key="2">
    <source>
        <dbReference type="EMBL" id="CAG5107932.1"/>
    </source>
</evidence>
<feature type="region of interest" description="Disordered" evidence="1">
    <location>
        <begin position="260"/>
        <end position="350"/>
    </location>
</feature>
<organism evidence="2 3">
    <name type="scientific">Oikopleura dioica</name>
    <name type="common">Tunicate</name>
    <dbReference type="NCBI Taxonomy" id="34765"/>
    <lineage>
        <taxon>Eukaryota</taxon>
        <taxon>Metazoa</taxon>
        <taxon>Chordata</taxon>
        <taxon>Tunicata</taxon>
        <taxon>Appendicularia</taxon>
        <taxon>Copelata</taxon>
        <taxon>Oikopleuridae</taxon>
        <taxon>Oikopleura</taxon>
    </lineage>
</organism>
<evidence type="ECO:0000256" key="1">
    <source>
        <dbReference type="SAM" id="MobiDB-lite"/>
    </source>
</evidence>
<reference evidence="2 3" key="1">
    <citation type="submission" date="2021-04" db="EMBL/GenBank/DDBJ databases">
        <authorList>
            <person name="Bliznina A."/>
        </authorList>
    </citation>
    <scope>NUCLEOTIDE SEQUENCE [LARGE SCALE GENOMIC DNA]</scope>
</reference>
<dbReference type="Proteomes" id="UP001158576">
    <property type="component" value="Chromosome 1"/>
</dbReference>
<gene>
    <name evidence="2" type="ORF">OKIOD_LOCUS12324</name>
</gene>
<dbReference type="EMBL" id="OU015566">
    <property type="protein sequence ID" value="CAG5107932.1"/>
    <property type="molecule type" value="Genomic_DNA"/>
</dbReference>
<feature type="compositionally biased region" description="Basic and acidic residues" evidence="1">
    <location>
        <begin position="326"/>
        <end position="337"/>
    </location>
</feature>
<name>A0ABN7SUI7_OIKDI</name>
<evidence type="ECO:0000313" key="3">
    <source>
        <dbReference type="Proteomes" id="UP001158576"/>
    </source>
</evidence>
<proteinExistence type="predicted"/>